<evidence type="ECO:0000313" key="6">
    <source>
        <dbReference type="Ensembl" id="ENSCVAP00000004597.1"/>
    </source>
</evidence>
<dbReference type="Gene3D" id="3.40.50.1820">
    <property type="entry name" value="alpha/beta hydrolase"/>
    <property type="match status" value="2"/>
</dbReference>
<dbReference type="PANTHER" id="PTHR11559">
    <property type="entry name" value="CARBOXYLESTERASE"/>
    <property type="match status" value="1"/>
</dbReference>
<feature type="signal peptide" evidence="4">
    <location>
        <begin position="1"/>
        <end position="24"/>
    </location>
</feature>
<reference evidence="6" key="1">
    <citation type="submission" date="2025-08" db="UniProtKB">
        <authorList>
            <consortium name="Ensembl"/>
        </authorList>
    </citation>
    <scope>IDENTIFICATION</scope>
</reference>
<dbReference type="InterPro" id="IPR029058">
    <property type="entry name" value="AB_hydrolase_fold"/>
</dbReference>
<dbReference type="GeneTree" id="ENSGT00940000155200"/>
<evidence type="ECO:0000259" key="5">
    <source>
        <dbReference type="Pfam" id="PF00135"/>
    </source>
</evidence>
<reference evidence="6" key="2">
    <citation type="submission" date="2025-09" db="UniProtKB">
        <authorList>
            <consortium name="Ensembl"/>
        </authorList>
    </citation>
    <scope>IDENTIFICATION</scope>
</reference>
<name>A0A3Q2CHP4_CYPVA</name>
<dbReference type="InterPro" id="IPR019826">
    <property type="entry name" value="Carboxylesterase_B_AS"/>
</dbReference>
<dbReference type="OrthoDB" id="3200163at2759"/>
<feature type="chain" id="PRO_5018644543" evidence="4">
    <location>
        <begin position="25"/>
        <end position="1094"/>
    </location>
</feature>
<dbReference type="AlphaFoldDB" id="A0A3Q2CHP4"/>
<dbReference type="KEGG" id="cvg:107103788"/>
<comment type="similarity">
    <text evidence="1">Belongs to the type-B carboxylesterase/lipase family.</text>
</comment>
<dbReference type="InterPro" id="IPR019819">
    <property type="entry name" value="Carboxylesterase_B_CS"/>
</dbReference>
<dbReference type="Ensembl" id="ENSCVAT00000008081.1">
    <property type="protein sequence ID" value="ENSCVAP00000004597.1"/>
    <property type="gene ID" value="ENSCVAG00000005901.1"/>
</dbReference>
<dbReference type="SUPFAM" id="SSF53474">
    <property type="entry name" value="alpha/beta-Hydrolases"/>
    <property type="match status" value="2"/>
</dbReference>
<evidence type="ECO:0000256" key="3">
    <source>
        <dbReference type="ARBA" id="ARBA00023157"/>
    </source>
</evidence>
<proteinExistence type="inferred from homology"/>
<protein>
    <submittedName>
        <fullName evidence="6">Liver carboxylesterase 2-like</fullName>
    </submittedName>
</protein>
<dbReference type="GO" id="GO:0016787">
    <property type="term" value="F:hydrolase activity"/>
    <property type="evidence" value="ECO:0007669"/>
    <property type="project" value="UniProtKB-KW"/>
</dbReference>
<keyword evidence="4" id="KW-0732">Signal</keyword>
<dbReference type="InterPro" id="IPR050309">
    <property type="entry name" value="Type-B_Carboxylest/Lipase"/>
</dbReference>
<evidence type="ECO:0000256" key="1">
    <source>
        <dbReference type="ARBA" id="ARBA00005964"/>
    </source>
</evidence>
<dbReference type="RefSeq" id="XP_015259102.1">
    <property type="nucleotide sequence ID" value="XM_015403616.1"/>
</dbReference>
<keyword evidence="2" id="KW-0378">Hydrolase</keyword>
<evidence type="ECO:0000256" key="4">
    <source>
        <dbReference type="SAM" id="SignalP"/>
    </source>
</evidence>
<dbReference type="PROSITE" id="PS00941">
    <property type="entry name" value="CARBOXYLESTERASE_B_2"/>
    <property type="match status" value="2"/>
</dbReference>
<feature type="domain" description="Carboxylesterase type B" evidence="5">
    <location>
        <begin position="560"/>
        <end position="1073"/>
    </location>
</feature>
<dbReference type="PROSITE" id="PS00122">
    <property type="entry name" value="CARBOXYLESTERASE_B_1"/>
    <property type="match status" value="2"/>
</dbReference>
<dbReference type="Pfam" id="PF00135">
    <property type="entry name" value="COesterase"/>
    <property type="match status" value="2"/>
</dbReference>
<accession>A0A3Q2CHP4</accession>
<evidence type="ECO:0000256" key="2">
    <source>
        <dbReference type="ARBA" id="ARBA00022801"/>
    </source>
</evidence>
<organism evidence="6 7">
    <name type="scientific">Cyprinodon variegatus</name>
    <name type="common">Sheepshead minnow</name>
    <dbReference type="NCBI Taxonomy" id="28743"/>
    <lineage>
        <taxon>Eukaryota</taxon>
        <taxon>Metazoa</taxon>
        <taxon>Chordata</taxon>
        <taxon>Craniata</taxon>
        <taxon>Vertebrata</taxon>
        <taxon>Euteleostomi</taxon>
        <taxon>Actinopterygii</taxon>
        <taxon>Neopterygii</taxon>
        <taxon>Teleostei</taxon>
        <taxon>Neoteleostei</taxon>
        <taxon>Acanthomorphata</taxon>
        <taxon>Ovalentaria</taxon>
        <taxon>Atherinomorphae</taxon>
        <taxon>Cyprinodontiformes</taxon>
        <taxon>Cyprinodontidae</taxon>
        <taxon>Cyprinodon</taxon>
    </lineage>
</organism>
<keyword evidence="3" id="KW-1015">Disulfide bond</keyword>
<dbReference type="FunFam" id="3.40.50.1820:FF:000011">
    <property type="entry name" value="Carboxylic ester hydrolase"/>
    <property type="match status" value="2"/>
</dbReference>
<dbReference type="CTD" id="234669"/>
<dbReference type="GeneID" id="107103788"/>
<evidence type="ECO:0000313" key="7">
    <source>
        <dbReference type="Proteomes" id="UP000265020"/>
    </source>
</evidence>
<dbReference type="Proteomes" id="UP000265020">
    <property type="component" value="Unassembled WGS sequence"/>
</dbReference>
<sequence length="1094" mass="120754">MLLIPTMRFHRYFLVSALFLSAAADPQAPEVQTKLGRLRGQYVSVKGKETGVHAFLGIPFAKPPLGPTLRLAAPQPTEGWSGLRDATKQPKICIQDMEVVNSLIEQLSGMMVDIPDASEDCLYLNIYTPANRAPDAKLPVMVWIHGGGFALGSASMFDGSALSSYQDVVVVLIQYRLGLLGFFSTGDEHIPGNLGLLDQVQALRWVKEHIQNFGGNPDLVTIFGESAGGASVSLLLLSPLANGLFHRAIAESGTAALDALVGKDPVPVMQAVANASGCSFESTEQIAKCIRNLDIDTILALGKDRNLGCTVNIDGHFLTKPVPELYQNHELLNVPFMTGINNHEGGFMLASHFGSPNFTEGMDKESIGELLLMFFPLPEAAPIRDLIIKEYVGSGEDRIRNRDGFTELLGDFLFTFPAIKSVNAHRDAGAPVYLYEYHHAPMFLQKKRPSFVKCDHGDDMFTVMGYCFTTTHVKLADPCPKEEEEFSRIMMSYWGNFARTGSPNGEGLVNWPKYEADEKYLSIDLKNQASAQFLKKDRFIFVTETLPEKIRKFEENRVHAPEVQTKLGRLRGQYVSVKGKEMGVHAFLGIPFAKPPLGPTLRLAAPQPPEGWSGLRDATKQPKICIQDMDMVNRLVEQLSGMMVDIPDASEDCLYLNIYTPANRAPDAKLPVMVWIHGGGFVLGSASMFDGSALAAYQDVVVVLIQYRLGLLGFISTGDEHIPGNLALLDQVQSLRWVKEHIQNFGGNPDLVTIFGESAGGVSVSLLLLSPLSDGLFHHAIAESGTAAMDVLVGHDPVPMMKAAANASGCNLESTEQIAKCIRNLDIETILALGKDQNLRFPVSVDGHFLTRPVPELLQKHELLTVPFMTGINNHEGGFSLAQHFAPPNWTEGIDRESIGNMLLTFFPLPEAAPIRELIVNEYVGSGEDRIRNRDGFTEILGDFFFTFPALKVVNAHRDAGAAVYLYEYHHAPTFLQKKRPSFVKCDHADDIFTVLGYCFTTTHVKLADPCPKEEEEFSKIMMSYWGNFARTGSPNGEGVVNWPKYGAEEKYLSLDLKKQVSAQFLKKNRFDFVTQTLPQKIKKLEENTEHSEL</sequence>
<dbReference type="STRING" id="28743.ENSCVAP00000004597"/>
<feature type="domain" description="Carboxylesterase type B" evidence="5">
    <location>
        <begin position="28"/>
        <end position="539"/>
    </location>
</feature>
<keyword evidence="7" id="KW-1185">Reference proteome</keyword>
<dbReference type="InterPro" id="IPR002018">
    <property type="entry name" value="CarbesteraseB"/>
</dbReference>